<dbReference type="InterPro" id="IPR003439">
    <property type="entry name" value="ABC_transporter-like_ATP-bd"/>
</dbReference>
<organism evidence="8 9">
    <name type="scientific">Nostocoides japonicum T1-X7</name>
    <dbReference type="NCBI Taxonomy" id="1194083"/>
    <lineage>
        <taxon>Bacteria</taxon>
        <taxon>Bacillati</taxon>
        <taxon>Actinomycetota</taxon>
        <taxon>Actinomycetes</taxon>
        <taxon>Micrococcales</taxon>
        <taxon>Intrasporangiaceae</taxon>
        <taxon>Nostocoides</taxon>
    </lineage>
</organism>
<evidence type="ECO:0000256" key="3">
    <source>
        <dbReference type="ARBA" id="ARBA00022741"/>
    </source>
</evidence>
<sequence>MSNAIIEVHDLTVRYGNTVAVDGTSFEVRQGEVFALLGTNGAGKTTTLDVLEGYLQPSSGAVSVFGLDPSRDRDRLASRMGIMLQEAGFFETLTVRQTITAWRRFYDTPRSLADTVALVGIEHRLGTRVNALSGGERRRLDLGLALLGHPEILFLDEPTTGMDPAGRRDCLELVAGMVTEGLTVVLTTHYLEEAEQLAHRVAIMHRGRIRRMGTLGEVLTGASESTVSFDVPVLLAQRLPSGLDAHTEPRGSTTEITVRTADPETTLRALLGWAESHRTSLERLQVRRGSLEDVFLGLSDDDLPASGDGPARTSDPIPMGA</sequence>
<dbReference type="STRING" id="1194083.BN12_400009"/>
<accession>A0A077M4Q5</accession>
<dbReference type="Pfam" id="PF00005">
    <property type="entry name" value="ABC_tran"/>
    <property type="match status" value="1"/>
</dbReference>
<dbReference type="PROSITE" id="PS00211">
    <property type="entry name" value="ABC_TRANSPORTER_1"/>
    <property type="match status" value="1"/>
</dbReference>
<comment type="caution">
    <text evidence="8">The sequence shown here is derived from an EMBL/GenBank/DDBJ whole genome shotgun (WGS) entry which is preliminary data.</text>
</comment>
<evidence type="ECO:0000256" key="2">
    <source>
        <dbReference type="ARBA" id="ARBA00022448"/>
    </source>
</evidence>
<dbReference type="GO" id="GO:0016887">
    <property type="term" value="F:ATP hydrolysis activity"/>
    <property type="evidence" value="ECO:0007669"/>
    <property type="project" value="InterPro"/>
</dbReference>
<evidence type="ECO:0000313" key="8">
    <source>
        <dbReference type="EMBL" id="CCH79100.1"/>
    </source>
</evidence>
<dbReference type="OrthoDB" id="9804819at2"/>
<dbReference type="GO" id="GO:0005886">
    <property type="term" value="C:plasma membrane"/>
    <property type="evidence" value="ECO:0007669"/>
    <property type="project" value="UniProtKB-SubCell"/>
</dbReference>
<keyword evidence="5" id="KW-0046">Antibiotic resistance</keyword>
<evidence type="ECO:0000259" key="7">
    <source>
        <dbReference type="PROSITE" id="PS50893"/>
    </source>
</evidence>
<dbReference type="SMART" id="SM00382">
    <property type="entry name" value="AAA"/>
    <property type="match status" value="1"/>
</dbReference>
<dbReference type="PANTHER" id="PTHR42711">
    <property type="entry name" value="ABC TRANSPORTER ATP-BINDING PROTEIN"/>
    <property type="match status" value="1"/>
</dbReference>
<dbReference type="GO" id="GO:0005524">
    <property type="term" value="F:ATP binding"/>
    <property type="evidence" value="ECO:0007669"/>
    <property type="project" value="UniProtKB-KW"/>
</dbReference>
<name>A0A077M4Q5_9MICO</name>
<reference evidence="8 9" key="1">
    <citation type="journal article" date="2013" name="ISME J.">
        <title>A metabolic model for members of the genus Tetrasphaera involved in enhanced biological phosphorus removal.</title>
        <authorList>
            <person name="Kristiansen R."/>
            <person name="Nguyen H.T.T."/>
            <person name="Saunders A.M."/>
            <person name="Nielsen J.L."/>
            <person name="Wimmer R."/>
            <person name="Le V.Q."/>
            <person name="McIlroy S.J."/>
            <person name="Petrovski S."/>
            <person name="Seviour R.J."/>
            <person name="Calteau A."/>
            <person name="Nielsen K.L."/>
            <person name="Nielsen P.H."/>
        </authorList>
    </citation>
    <scope>NUCLEOTIDE SEQUENCE [LARGE SCALE GENOMIC DNA]</scope>
    <source>
        <strain evidence="8 9">T1-X7</strain>
    </source>
</reference>
<dbReference type="InterPro" id="IPR017871">
    <property type="entry name" value="ABC_transporter-like_CS"/>
</dbReference>
<evidence type="ECO:0000256" key="4">
    <source>
        <dbReference type="ARBA" id="ARBA00022840"/>
    </source>
</evidence>
<comment type="subcellular location">
    <subcellularLocation>
        <location evidence="1">Cell membrane</location>
        <topology evidence="1">Peripheral membrane protein</topology>
    </subcellularLocation>
</comment>
<dbReference type="SUPFAM" id="SSF52540">
    <property type="entry name" value="P-loop containing nucleoside triphosphate hydrolases"/>
    <property type="match status" value="1"/>
</dbReference>
<dbReference type="InterPro" id="IPR027417">
    <property type="entry name" value="P-loop_NTPase"/>
</dbReference>
<keyword evidence="3" id="KW-0547">Nucleotide-binding</keyword>
<dbReference type="PANTHER" id="PTHR42711:SF17">
    <property type="entry name" value="ABC TRANSPORTER ATP-BINDING PROTEIN"/>
    <property type="match status" value="1"/>
</dbReference>
<keyword evidence="9" id="KW-1185">Reference proteome</keyword>
<dbReference type="GO" id="GO:0046677">
    <property type="term" value="P:response to antibiotic"/>
    <property type="evidence" value="ECO:0007669"/>
    <property type="project" value="UniProtKB-KW"/>
</dbReference>
<dbReference type="InterPro" id="IPR003593">
    <property type="entry name" value="AAA+_ATPase"/>
</dbReference>
<dbReference type="Gene3D" id="3.40.50.300">
    <property type="entry name" value="P-loop containing nucleotide triphosphate hydrolases"/>
    <property type="match status" value="1"/>
</dbReference>
<evidence type="ECO:0000256" key="1">
    <source>
        <dbReference type="ARBA" id="ARBA00004202"/>
    </source>
</evidence>
<dbReference type="Proteomes" id="UP000035721">
    <property type="component" value="Unassembled WGS sequence"/>
</dbReference>
<dbReference type="RefSeq" id="WP_048551177.1">
    <property type="nucleotide sequence ID" value="NZ_HF570958.1"/>
</dbReference>
<dbReference type="InterPro" id="IPR050763">
    <property type="entry name" value="ABC_transporter_ATP-binding"/>
</dbReference>
<keyword evidence="4" id="KW-0067">ATP-binding</keyword>
<evidence type="ECO:0000256" key="5">
    <source>
        <dbReference type="ARBA" id="ARBA00023251"/>
    </source>
</evidence>
<keyword evidence="2" id="KW-0813">Transport</keyword>
<dbReference type="EMBL" id="CAJB01000335">
    <property type="protein sequence ID" value="CCH79100.1"/>
    <property type="molecule type" value="Genomic_DNA"/>
</dbReference>
<dbReference type="PROSITE" id="PS50893">
    <property type="entry name" value="ABC_TRANSPORTER_2"/>
    <property type="match status" value="1"/>
</dbReference>
<proteinExistence type="predicted"/>
<dbReference type="CDD" id="cd03230">
    <property type="entry name" value="ABC_DR_subfamily_A"/>
    <property type="match status" value="1"/>
</dbReference>
<gene>
    <name evidence="8" type="ORF">BN12_400009</name>
</gene>
<dbReference type="AlphaFoldDB" id="A0A077M4Q5"/>
<evidence type="ECO:0000313" key="9">
    <source>
        <dbReference type="Proteomes" id="UP000035721"/>
    </source>
</evidence>
<evidence type="ECO:0000256" key="6">
    <source>
        <dbReference type="SAM" id="MobiDB-lite"/>
    </source>
</evidence>
<feature type="domain" description="ABC transporter" evidence="7">
    <location>
        <begin position="6"/>
        <end position="231"/>
    </location>
</feature>
<protein>
    <submittedName>
        <fullName evidence="8">ABC-type transporter, ATPase component</fullName>
    </submittedName>
</protein>
<feature type="region of interest" description="Disordered" evidence="6">
    <location>
        <begin position="298"/>
        <end position="321"/>
    </location>
</feature>